<dbReference type="EMBL" id="CP090892">
    <property type="protein sequence ID" value="ULU06459.1"/>
    <property type="molecule type" value="Genomic_DNA"/>
</dbReference>
<proteinExistence type="predicted"/>
<accession>A0AAE9DL58</accession>
<reference evidence="1 3" key="2">
    <citation type="submission" date="2022-05" db="EMBL/GenBank/DDBJ databases">
        <title>Chromosome-level reference genomes for two strains of Caenorhabditis briggsae: an improved platform for comparative genomics.</title>
        <authorList>
            <person name="Stevens L."/>
            <person name="Andersen E.C."/>
        </authorList>
    </citation>
    <scope>NUCLEOTIDE SEQUENCE [LARGE SCALE GENOMIC DNA]</scope>
    <source>
        <strain evidence="1">QX1410_ONT</strain>
        <tissue evidence="1">Whole-organism</tissue>
    </source>
</reference>
<keyword evidence="4" id="KW-1185">Reference proteome</keyword>
<evidence type="ECO:0000313" key="3">
    <source>
        <dbReference type="Proteomes" id="UP000827892"/>
    </source>
</evidence>
<organism evidence="1 3">
    <name type="scientific">Caenorhabditis briggsae</name>
    <dbReference type="NCBI Taxonomy" id="6238"/>
    <lineage>
        <taxon>Eukaryota</taxon>
        <taxon>Metazoa</taxon>
        <taxon>Ecdysozoa</taxon>
        <taxon>Nematoda</taxon>
        <taxon>Chromadorea</taxon>
        <taxon>Rhabditida</taxon>
        <taxon>Rhabditina</taxon>
        <taxon>Rhabditomorpha</taxon>
        <taxon>Rhabditoidea</taxon>
        <taxon>Rhabditidae</taxon>
        <taxon>Peloderinae</taxon>
        <taxon>Caenorhabditis</taxon>
    </lineage>
</organism>
<gene>
    <name evidence="1" type="ORF">L3Y34_018367</name>
    <name evidence="2" type="ORF">L5515_014491</name>
</gene>
<sequence>MSTLLQRSSSKLTTSGQQCIFVDYDHPTENRHSSDSESVLLHRSSVSAENEKRLNLLTSIIIILVCSLISSHFSTSATPSLSHVTSSLFLSQNLHPSFLLKFSKKFKTPFFFLLHHYYQ</sequence>
<dbReference type="EMBL" id="CP092621">
    <property type="protein sequence ID" value="UMM18408.1"/>
    <property type="molecule type" value="Genomic_DNA"/>
</dbReference>
<protein>
    <submittedName>
        <fullName evidence="1">Uncharacterized protein</fullName>
    </submittedName>
</protein>
<dbReference type="AlphaFoldDB" id="A0AAE9DL58"/>
<name>A0AAE9DL58_CAEBR</name>
<evidence type="ECO:0000313" key="1">
    <source>
        <dbReference type="EMBL" id="ULU06459.1"/>
    </source>
</evidence>
<reference evidence="2 4" key="1">
    <citation type="submission" date="2022-04" db="EMBL/GenBank/DDBJ databases">
        <title>Chromosome-level reference genomes for two strains of Caenorhabditis briggsae: an improved platform for comparative genomics.</title>
        <authorList>
            <person name="Stevens L."/>
            <person name="Andersen E."/>
        </authorList>
    </citation>
    <scope>NUCLEOTIDE SEQUENCE [LARGE SCALE GENOMIC DNA]</scope>
    <source>
        <strain evidence="2">VX34</strain>
        <tissue evidence="2">Whole-organism</tissue>
    </source>
</reference>
<dbReference type="Proteomes" id="UP000827892">
    <property type="component" value="Chromosome II"/>
</dbReference>
<dbReference type="Proteomes" id="UP000829354">
    <property type="component" value="Chromosome II"/>
</dbReference>
<evidence type="ECO:0000313" key="4">
    <source>
        <dbReference type="Proteomes" id="UP000829354"/>
    </source>
</evidence>
<evidence type="ECO:0000313" key="2">
    <source>
        <dbReference type="EMBL" id="UMM18408.1"/>
    </source>
</evidence>